<dbReference type="Proteomes" id="UP000326907">
    <property type="component" value="Unassembled WGS sequence"/>
</dbReference>
<proteinExistence type="predicted"/>
<dbReference type="Pfam" id="PF04149">
    <property type="entry name" value="DUF397"/>
    <property type="match status" value="1"/>
</dbReference>
<evidence type="ECO:0000313" key="3">
    <source>
        <dbReference type="EMBL" id="KAB2589679.1"/>
    </source>
</evidence>
<reference evidence="3 4" key="1">
    <citation type="submission" date="2019-09" db="EMBL/GenBank/DDBJ databases">
        <authorList>
            <person name="Liu P."/>
        </authorList>
    </citation>
    <scope>NUCLEOTIDE SEQUENCE [LARGE SCALE GENOMIC DNA]</scope>
    <source>
        <strain evidence="3 4">TRM68085</strain>
    </source>
</reference>
<keyword evidence="4" id="KW-1185">Reference proteome</keyword>
<dbReference type="EMBL" id="VYUA01000027">
    <property type="protein sequence ID" value="KAB2589679.1"/>
    <property type="molecule type" value="Genomic_DNA"/>
</dbReference>
<comment type="caution">
    <text evidence="3">The sequence shown here is derived from an EMBL/GenBank/DDBJ whole genome shotgun (WGS) entry which is preliminary data.</text>
</comment>
<feature type="domain" description="DUF397" evidence="2">
    <location>
        <begin position="12"/>
        <end position="65"/>
    </location>
</feature>
<evidence type="ECO:0000313" key="4">
    <source>
        <dbReference type="Proteomes" id="UP000326907"/>
    </source>
</evidence>
<dbReference type="InterPro" id="IPR007278">
    <property type="entry name" value="DUF397"/>
</dbReference>
<evidence type="ECO:0000256" key="1">
    <source>
        <dbReference type="SAM" id="MobiDB-lite"/>
    </source>
</evidence>
<evidence type="ECO:0000259" key="2">
    <source>
        <dbReference type="Pfam" id="PF04149"/>
    </source>
</evidence>
<feature type="region of interest" description="Disordered" evidence="1">
    <location>
        <begin position="1"/>
        <end position="23"/>
    </location>
</feature>
<name>A0A5N5EFU0_9ACTN</name>
<sequence>MEAASRPDLTAAAWRSSSYSNQEGGDCVQVADGFPGVVPVRDSKNPGGPALVLPATSWTAFIDAVTAAE</sequence>
<organism evidence="3 4">
    <name type="scientific">Streptomyces arboris</name>
    <dbReference type="NCBI Taxonomy" id="2600619"/>
    <lineage>
        <taxon>Bacteria</taxon>
        <taxon>Bacillati</taxon>
        <taxon>Actinomycetota</taxon>
        <taxon>Actinomycetes</taxon>
        <taxon>Kitasatosporales</taxon>
        <taxon>Streptomycetaceae</taxon>
        <taxon>Streptomyces</taxon>
    </lineage>
</organism>
<accession>A0A5N5EFU0</accession>
<protein>
    <submittedName>
        <fullName evidence="3">DUF397 domain-containing protein</fullName>
    </submittedName>
</protein>
<gene>
    <name evidence="3" type="ORF">F5983_25305</name>
</gene>
<dbReference type="AlphaFoldDB" id="A0A5N5EFU0"/>